<feature type="compositionally biased region" description="Acidic residues" evidence="1">
    <location>
        <begin position="117"/>
        <end position="129"/>
    </location>
</feature>
<accession>A0A5J4YKY8</accession>
<feature type="compositionally biased region" description="Polar residues" evidence="1">
    <location>
        <begin position="152"/>
        <end position="173"/>
    </location>
</feature>
<reference evidence="3" key="1">
    <citation type="journal article" date="2019" name="Nat. Commun.">
        <title>Expansion of phycobilisome linker gene families in mesophilic red algae.</title>
        <authorList>
            <person name="Lee J."/>
            <person name="Kim D."/>
            <person name="Bhattacharya D."/>
            <person name="Yoon H.S."/>
        </authorList>
    </citation>
    <scope>NUCLEOTIDE SEQUENCE [LARGE SCALE GENOMIC DNA]</scope>
    <source>
        <strain evidence="3">CCMP 1328</strain>
    </source>
</reference>
<feature type="region of interest" description="Disordered" evidence="1">
    <location>
        <begin position="109"/>
        <end position="129"/>
    </location>
</feature>
<sequence>MDQPIKLRTVICRTRLAKSQSATTRPSVSDCHELAGSARFCGFTCMRKLTVSTKVPTVEINPARNALNGKVPTTIQYANCTMPVINTARIYASITLRYNGTPASYPLFKEPHTDFGPDPDPDPEDTDDDAMSVAILDHPREHYSVTGRCEPTSPSTTRSTICSRLSDSSAFSV</sequence>
<organism evidence="2 3">
    <name type="scientific">Porphyridium purpureum</name>
    <name type="common">Red alga</name>
    <name type="synonym">Porphyridium cruentum</name>
    <dbReference type="NCBI Taxonomy" id="35688"/>
    <lineage>
        <taxon>Eukaryota</taxon>
        <taxon>Rhodophyta</taxon>
        <taxon>Bangiophyceae</taxon>
        <taxon>Porphyridiales</taxon>
        <taxon>Porphyridiaceae</taxon>
        <taxon>Porphyridium</taxon>
    </lineage>
</organism>
<name>A0A5J4YKY8_PORPP</name>
<dbReference type="Proteomes" id="UP000324585">
    <property type="component" value="Unassembled WGS sequence"/>
</dbReference>
<keyword evidence="3" id="KW-1185">Reference proteome</keyword>
<comment type="caution">
    <text evidence="2">The sequence shown here is derived from an EMBL/GenBank/DDBJ whole genome shotgun (WGS) entry which is preliminary data.</text>
</comment>
<gene>
    <name evidence="2" type="ORF">FVE85_8277</name>
</gene>
<feature type="region of interest" description="Disordered" evidence="1">
    <location>
        <begin position="142"/>
        <end position="173"/>
    </location>
</feature>
<evidence type="ECO:0000256" key="1">
    <source>
        <dbReference type="SAM" id="MobiDB-lite"/>
    </source>
</evidence>
<proteinExistence type="predicted"/>
<dbReference type="EMBL" id="VRMN01000011">
    <property type="protein sequence ID" value="KAA8491795.1"/>
    <property type="molecule type" value="Genomic_DNA"/>
</dbReference>
<evidence type="ECO:0000313" key="3">
    <source>
        <dbReference type="Proteomes" id="UP000324585"/>
    </source>
</evidence>
<evidence type="ECO:0000313" key="2">
    <source>
        <dbReference type="EMBL" id="KAA8491795.1"/>
    </source>
</evidence>
<dbReference type="AlphaFoldDB" id="A0A5J4YKY8"/>
<protein>
    <submittedName>
        <fullName evidence="2">Uncharacterized protein</fullName>
    </submittedName>
</protein>